<protein>
    <submittedName>
        <fullName evidence="1">Uncharacterized protein</fullName>
    </submittedName>
</protein>
<proteinExistence type="predicted"/>
<dbReference type="AlphaFoldDB" id="A0A0B7C4S0"/>
<sequence>AKVYTDGLKSASAASSNDIQIPLIKSDVKKAVLAVVGTDSSKNADSTSDIDSLICSVSTCDRNCSETSCDINSSKAISEVCD</sequence>
<feature type="non-terminal residue" evidence="1">
    <location>
        <position position="82"/>
    </location>
</feature>
<name>A0A0B7C4S0_9EUPU</name>
<organism evidence="1">
    <name type="scientific">Arion vulgaris</name>
    <dbReference type="NCBI Taxonomy" id="1028688"/>
    <lineage>
        <taxon>Eukaryota</taxon>
        <taxon>Metazoa</taxon>
        <taxon>Spiralia</taxon>
        <taxon>Lophotrochozoa</taxon>
        <taxon>Mollusca</taxon>
        <taxon>Gastropoda</taxon>
        <taxon>Heterobranchia</taxon>
        <taxon>Euthyneura</taxon>
        <taxon>Panpulmonata</taxon>
        <taxon>Eupulmonata</taxon>
        <taxon>Stylommatophora</taxon>
        <taxon>Helicina</taxon>
        <taxon>Arionoidea</taxon>
        <taxon>Arionidae</taxon>
        <taxon>Arion</taxon>
    </lineage>
</organism>
<feature type="non-terminal residue" evidence="1">
    <location>
        <position position="1"/>
    </location>
</feature>
<reference evidence="1" key="1">
    <citation type="submission" date="2014-12" db="EMBL/GenBank/DDBJ databases">
        <title>Insight into the proteome of Arion vulgaris.</title>
        <authorList>
            <person name="Aradska J."/>
            <person name="Bulat T."/>
            <person name="Smidak R."/>
            <person name="Sarate P."/>
            <person name="Gangsoo J."/>
            <person name="Sialana F."/>
            <person name="Bilban M."/>
            <person name="Lubec G."/>
        </authorList>
    </citation>
    <scope>NUCLEOTIDE SEQUENCE</scope>
    <source>
        <tissue evidence="1">Skin</tissue>
    </source>
</reference>
<evidence type="ECO:0000313" key="1">
    <source>
        <dbReference type="EMBL" id="CEK99631.1"/>
    </source>
</evidence>
<accession>A0A0B7C4S0</accession>
<dbReference type="EMBL" id="HACG01052760">
    <property type="protein sequence ID" value="CEK99631.1"/>
    <property type="molecule type" value="Transcribed_RNA"/>
</dbReference>
<gene>
    <name evidence="1" type="primary">ORF221756</name>
</gene>